<feature type="domain" description="RdRp catalytic" evidence="11">
    <location>
        <begin position="304"/>
        <end position="429"/>
    </location>
</feature>
<dbReference type="InterPro" id="IPR043502">
    <property type="entry name" value="DNA/RNA_pol_sf"/>
</dbReference>
<protein>
    <recommendedName>
        <fullName evidence="1">RNA-directed RNA polymerase</fullName>
        <ecNumber evidence="1">2.7.7.48</ecNumber>
    </recommendedName>
    <alternativeName>
        <fullName evidence="7">RNA replicase beta chain</fullName>
    </alternativeName>
</protein>
<dbReference type="InterPro" id="IPR007096">
    <property type="entry name" value="RNA-dir_Rpol_cat_phage"/>
</dbReference>
<dbReference type="SUPFAM" id="SSF56672">
    <property type="entry name" value="DNA/RNA polymerases"/>
    <property type="match status" value="1"/>
</dbReference>
<keyword evidence="4" id="KW-0548">Nucleotidyltransferase</keyword>
<evidence type="ECO:0000256" key="1">
    <source>
        <dbReference type="ARBA" id="ARBA00012494"/>
    </source>
</evidence>
<dbReference type="GO" id="GO:0003968">
    <property type="term" value="F:RNA-directed RNA polymerase activity"/>
    <property type="evidence" value="ECO:0007669"/>
    <property type="project" value="UniProtKB-KW"/>
</dbReference>
<keyword evidence="5" id="KW-0547">Nucleotide-binding</keyword>
<reference evidence="12" key="1">
    <citation type="submission" date="2019-05" db="EMBL/GenBank/DDBJ databases">
        <title>Metatranscriptomic reconstruction reveals RNA viruses with the potential to shape carbon cycling in soil.</title>
        <authorList>
            <person name="Starr E.P."/>
            <person name="Nuccio E."/>
            <person name="Pett-Ridge J."/>
            <person name="Banfield J.F."/>
            <person name="Firestone M.K."/>
        </authorList>
    </citation>
    <scope>NUCLEOTIDE SEQUENCE</scope>
    <source>
        <strain evidence="12">H1_Bulk_30_scaffold_2759</strain>
    </source>
</reference>
<dbReference type="EMBL" id="MN034842">
    <property type="protein sequence ID" value="QDH89480.1"/>
    <property type="molecule type" value="Genomic_RNA"/>
</dbReference>
<feature type="binding site" evidence="9">
    <location>
        <position position="319"/>
    </location>
    <ligand>
        <name>Mg(2+)</name>
        <dbReference type="ChEBI" id="CHEBI:18420"/>
        <label>2</label>
    </ligand>
</feature>
<feature type="region of interest" description="Disordered" evidence="10">
    <location>
        <begin position="1"/>
        <end position="39"/>
    </location>
</feature>
<dbReference type="PROSITE" id="PS50522">
    <property type="entry name" value="RDRP_PHAGE"/>
    <property type="match status" value="1"/>
</dbReference>
<proteinExistence type="predicted"/>
<feature type="binding site" evidence="9">
    <location>
        <position position="398"/>
    </location>
    <ligand>
        <name>Mg(2+)</name>
        <dbReference type="ChEBI" id="CHEBI:18420"/>
        <label>2</label>
    </ligand>
</feature>
<evidence type="ECO:0000259" key="11">
    <source>
        <dbReference type="PROSITE" id="PS50522"/>
    </source>
</evidence>
<accession>A0A514D771</accession>
<evidence type="ECO:0000256" key="8">
    <source>
        <dbReference type="ARBA" id="ARBA00048744"/>
    </source>
</evidence>
<sequence length="602" mass="67973">MFHEQDGLRPGRVRKDQRSKSHSVGGFNTSTRKTRKASYVSRVTPESADALILDYLEHLGSPRALHVWMLYKAGQHRDLVELKFDPSVYELVFERTGIHRLRSDYAATRFFSKCKNLKTLINKKEVALAAAREAEAHCRETNEAFTELNSGRRVNDKLNTALFRASQIISRILGECPTSFEDVAFSKGRTTSAFGDEKSRVHKYTSRLDVYPQSLQLGFQLVADSPHWGQSAIDAEGPCSVLARAFELVKGNVMTVVPKNAKTDRVICYESHCNIRLQLAVGGYMRERLRVNGVNLNDQSVNQRRARLGSKFGGLATLDLKAASDTVACELVWSLLPYDWAAVLDSRRAHYTQWPDGEWRKNEKFSSMGNGFTFELESLIFYALCSAVTNNVSVYGDDIIVPTESVEEVINLLNSCGFQVNTEKSYFTGYFRESCGADCVCGVDVTPVYLRSIPRSRNEVVKLHNAVRKWAASGCPFRDWAEMLRGWRVLHTHHLGPALNCGKFLGDGHYHVNFDEATPQRAVNWIDGWWYKTTIPIYRENSLYGDRVSGRFSGRFGAAALCATLGPKGVFDVYSNTLDHKQVKYVSTRGLSNFVWEDVIWM</sequence>
<evidence type="ECO:0000313" key="12">
    <source>
        <dbReference type="EMBL" id="QDH89480.1"/>
    </source>
</evidence>
<evidence type="ECO:0000256" key="6">
    <source>
        <dbReference type="ARBA" id="ARBA00022953"/>
    </source>
</evidence>
<dbReference type="GO" id="GO:0046872">
    <property type="term" value="F:metal ion binding"/>
    <property type="evidence" value="ECO:0007669"/>
    <property type="project" value="UniProtKB-KW"/>
</dbReference>
<name>A0A514D771_9VIRU</name>
<feature type="binding site" evidence="9">
    <location>
        <position position="397"/>
    </location>
    <ligand>
        <name>Mg(2+)</name>
        <dbReference type="ChEBI" id="CHEBI:18420"/>
        <label>2</label>
    </ligand>
</feature>
<keyword evidence="9" id="KW-0479">Metal-binding</keyword>
<dbReference type="Pfam" id="PF03431">
    <property type="entry name" value="RNA_replicase_B"/>
    <property type="match status" value="1"/>
</dbReference>
<dbReference type="GO" id="GO:0000166">
    <property type="term" value="F:nucleotide binding"/>
    <property type="evidence" value="ECO:0007669"/>
    <property type="project" value="UniProtKB-KW"/>
</dbReference>
<comment type="cofactor">
    <cofactor evidence="9">
        <name>Mg(2+)</name>
        <dbReference type="ChEBI" id="CHEBI:18420"/>
    </cofactor>
    <text evidence="9">Binds 2 Mg(2+) per subunit.</text>
</comment>
<comment type="catalytic activity">
    <reaction evidence="8">
        <text>RNA(n) + a ribonucleoside 5'-triphosphate = RNA(n+1) + diphosphate</text>
        <dbReference type="Rhea" id="RHEA:21248"/>
        <dbReference type="Rhea" id="RHEA-COMP:14527"/>
        <dbReference type="Rhea" id="RHEA-COMP:17342"/>
        <dbReference type="ChEBI" id="CHEBI:33019"/>
        <dbReference type="ChEBI" id="CHEBI:61557"/>
        <dbReference type="ChEBI" id="CHEBI:140395"/>
        <dbReference type="EC" id="2.7.7.48"/>
    </reaction>
</comment>
<gene>
    <name evidence="12" type="ORF">H1Bulk302759_000002</name>
</gene>
<evidence type="ECO:0000256" key="4">
    <source>
        <dbReference type="ARBA" id="ARBA00022695"/>
    </source>
</evidence>
<feature type="compositionally biased region" description="Basic and acidic residues" evidence="10">
    <location>
        <begin position="1"/>
        <end position="19"/>
    </location>
</feature>
<evidence type="ECO:0000256" key="9">
    <source>
        <dbReference type="PIRSR" id="PIRSR605093-1"/>
    </source>
</evidence>
<keyword evidence="3" id="KW-0808">Transferase</keyword>
<evidence type="ECO:0000256" key="7">
    <source>
        <dbReference type="ARBA" id="ARBA00030248"/>
    </source>
</evidence>
<keyword evidence="6" id="KW-0693">Viral RNA replication</keyword>
<evidence type="ECO:0000256" key="5">
    <source>
        <dbReference type="ARBA" id="ARBA00022741"/>
    </source>
</evidence>
<evidence type="ECO:0000256" key="3">
    <source>
        <dbReference type="ARBA" id="ARBA00022679"/>
    </source>
</evidence>
<keyword evidence="9" id="KW-0460">Magnesium</keyword>
<dbReference type="InterPro" id="IPR005093">
    <property type="entry name" value="RNArep_beta"/>
</dbReference>
<evidence type="ECO:0000256" key="2">
    <source>
        <dbReference type="ARBA" id="ARBA00022484"/>
    </source>
</evidence>
<keyword evidence="2 12" id="KW-0696">RNA-directed RNA polymerase</keyword>
<organism evidence="12">
    <name type="scientific">Leviviridae sp</name>
    <dbReference type="NCBI Taxonomy" id="2027243"/>
    <lineage>
        <taxon>Viruses</taxon>
        <taxon>Riboviria</taxon>
        <taxon>Orthornavirae</taxon>
        <taxon>Lenarviricota</taxon>
        <taxon>Leviviricetes</taxon>
        <taxon>Norzivirales</taxon>
        <taxon>Fiersviridae</taxon>
    </lineage>
</organism>
<evidence type="ECO:0000256" key="10">
    <source>
        <dbReference type="SAM" id="MobiDB-lite"/>
    </source>
</evidence>
<dbReference type="GO" id="GO:0039694">
    <property type="term" value="P:viral RNA genome replication"/>
    <property type="evidence" value="ECO:0007669"/>
    <property type="project" value="InterPro"/>
</dbReference>
<dbReference type="EC" id="2.7.7.48" evidence="1"/>